<protein>
    <submittedName>
        <fullName evidence="7">ATP-binding cassette domain-containing protein</fullName>
    </submittedName>
</protein>
<evidence type="ECO:0000256" key="2">
    <source>
        <dbReference type="ARBA" id="ARBA00022448"/>
    </source>
</evidence>
<keyword evidence="8" id="KW-1185">Reference proteome</keyword>
<evidence type="ECO:0000256" key="3">
    <source>
        <dbReference type="ARBA" id="ARBA00022741"/>
    </source>
</evidence>
<keyword evidence="5" id="KW-0029">Amino-acid transport</keyword>
<evidence type="ECO:0000256" key="5">
    <source>
        <dbReference type="ARBA" id="ARBA00022970"/>
    </source>
</evidence>
<dbReference type="Pfam" id="PF00005">
    <property type="entry name" value="ABC_tran"/>
    <property type="match status" value="1"/>
</dbReference>
<dbReference type="OrthoDB" id="9776369at2"/>
<evidence type="ECO:0000313" key="7">
    <source>
        <dbReference type="EMBL" id="TWP33253.1"/>
    </source>
</evidence>
<dbReference type="EMBL" id="VCQV01000045">
    <property type="protein sequence ID" value="TWP33253.1"/>
    <property type="molecule type" value="Genomic_DNA"/>
</dbReference>
<dbReference type="Gene3D" id="3.40.50.300">
    <property type="entry name" value="P-loop containing nucleotide triphosphate hydrolases"/>
    <property type="match status" value="1"/>
</dbReference>
<feature type="domain" description="ABC transporter" evidence="6">
    <location>
        <begin position="2"/>
        <end position="234"/>
    </location>
</feature>
<dbReference type="PROSITE" id="PS50893">
    <property type="entry name" value="ABC_TRANSPORTER_2"/>
    <property type="match status" value="1"/>
</dbReference>
<dbReference type="InterPro" id="IPR017871">
    <property type="entry name" value="ABC_transporter-like_CS"/>
</dbReference>
<dbReference type="InterPro" id="IPR003439">
    <property type="entry name" value="ABC_transporter-like_ATP-bd"/>
</dbReference>
<dbReference type="PANTHER" id="PTHR43820:SF4">
    <property type="entry name" value="HIGH-AFFINITY BRANCHED-CHAIN AMINO ACID TRANSPORT ATP-BINDING PROTEIN LIVF"/>
    <property type="match status" value="1"/>
</dbReference>
<dbReference type="PANTHER" id="PTHR43820">
    <property type="entry name" value="HIGH-AFFINITY BRANCHED-CHAIN AMINO ACID TRANSPORT ATP-BINDING PROTEIN LIVF"/>
    <property type="match status" value="1"/>
</dbReference>
<accession>A0A563DTE3</accession>
<dbReference type="SMART" id="SM00382">
    <property type="entry name" value="AAA"/>
    <property type="match status" value="1"/>
</dbReference>
<sequence>MLNVDDISARYGRVPALNGVSLQVNPGELLAIVGPNGAGKTTLAKCIAGFVTPTHGTISLDGQRISNQRPDKLVRNGVRLVLEGHRVFPELTVHENLRLGRLALSDAAQFPQRLEDVLDLFPILRERLRQPARELSGGQQQLLALAQAFIGEPQLLMCDEPSLGVAQRLIPEILTALRRMAERGTRVIVIEQVLTPPLSIADQVIVLNRGTVIARGTPGDFPRERLQELFLGTTSDG</sequence>
<dbReference type="InterPro" id="IPR052156">
    <property type="entry name" value="BCAA_Transport_ATP-bd_LivF"/>
</dbReference>
<organism evidence="7 8">
    <name type="scientific">Leekyejoonella antrihumi</name>
    <dbReference type="NCBI Taxonomy" id="1660198"/>
    <lineage>
        <taxon>Bacteria</taxon>
        <taxon>Bacillati</taxon>
        <taxon>Actinomycetota</taxon>
        <taxon>Actinomycetes</taxon>
        <taxon>Micrococcales</taxon>
        <taxon>Dermacoccaceae</taxon>
        <taxon>Leekyejoonella</taxon>
    </lineage>
</organism>
<dbReference type="Proteomes" id="UP000320244">
    <property type="component" value="Unassembled WGS sequence"/>
</dbReference>
<reference evidence="7 8" key="1">
    <citation type="submission" date="2019-05" db="EMBL/GenBank/DDBJ databases">
        <authorList>
            <person name="Lee S.D."/>
        </authorList>
    </citation>
    <scope>NUCLEOTIDE SEQUENCE [LARGE SCALE GENOMIC DNA]</scope>
    <source>
        <strain evidence="7 8">C5-26</strain>
    </source>
</reference>
<keyword evidence="4 7" id="KW-0067">ATP-binding</keyword>
<comment type="caution">
    <text evidence="7">The sequence shown here is derived from an EMBL/GenBank/DDBJ whole genome shotgun (WGS) entry which is preliminary data.</text>
</comment>
<keyword evidence="3" id="KW-0547">Nucleotide-binding</keyword>
<dbReference type="InterPro" id="IPR027417">
    <property type="entry name" value="P-loop_NTPase"/>
</dbReference>
<evidence type="ECO:0000256" key="1">
    <source>
        <dbReference type="ARBA" id="ARBA00005417"/>
    </source>
</evidence>
<dbReference type="GO" id="GO:0015658">
    <property type="term" value="F:branched-chain amino acid transmembrane transporter activity"/>
    <property type="evidence" value="ECO:0007669"/>
    <property type="project" value="TreeGrafter"/>
</dbReference>
<dbReference type="InterPro" id="IPR003593">
    <property type="entry name" value="AAA+_ATPase"/>
</dbReference>
<dbReference type="PROSITE" id="PS00211">
    <property type="entry name" value="ABC_TRANSPORTER_1"/>
    <property type="match status" value="1"/>
</dbReference>
<dbReference type="GO" id="GO:0005524">
    <property type="term" value="F:ATP binding"/>
    <property type="evidence" value="ECO:0007669"/>
    <property type="project" value="UniProtKB-KW"/>
</dbReference>
<dbReference type="GO" id="GO:0015807">
    <property type="term" value="P:L-amino acid transport"/>
    <property type="evidence" value="ECO:0007669"/>
    <property type="project" value="TreeGrafter"/>
</dbReference>
<dbReference type="SUPFAM" id="SSF52540">
    <property type="entry name" value="P-loop containing nucleoside triphosphate hydrolases"/>
    <property type="match status" value="1"/>
</dbReference>
<evidence type="ECO:0000256" key="4">
    <source>
        <dbReference type="ARBA" id="ARBA00022840"/>
    </source>
</evidence>
<name>A0A563DTE3_9MICO</name>
<evidence type="ECO:0000313" key="8">
    <source>
        <dbReference type="Proteomes" id="UP000320244"/>
    </source>
</evidence>
<comment type="similarity">
    <text evidence="1">Belongs to the ABC transporter superfamily.</text>
</comment>
<dbReference type="AlphaFoldDB" id="A0A563DTE3"/>
<dbReference type="GO" id="GO:0016887">
    <property type="term" value="F:ATP hydrolysis activity"/>
    <property type="evidence" value="ECO:0007669"/>
    <property type="project" value="InterPro"/>
</dbReference>
<keyword evidence="2" id="KW-0813">Transport</keyword>
<proteinExistence type="inferred from homology"/>
<evidence type="ECO:0000259" key="6">
    <source>
        <dbReference type="PROSITE" id="PS50893"/>
    </source>
</evidence>
<dbReference type="RefSeq" id="WP_146320510.1">
    <property type="nucleotide sequence ID" value="NZ_VCQV01000045.1"/>
</dbReference>
<gene>
    <name evidence="7" type="ORF">FGL98_21895</name>
</gene>
<reference evidence="7 8" key="2">
    <citation type="submission" date="2019-08" db="EMBL/GenBank/DDBJ databases">
        <title>Jejuicoccus antrihumi gen. nov., sp. nov., a new member of the family Dermacoccaceae isolated from a cave.</title>
        <authorList>
            <person name="Schumann P."/>
            <person name="Kim I.S."/>
        </authorList>
    </citation>
    <scope>NUCLEOTIDE SEQUENCE [LARGE SCALE GENOMIC DNA]</scope>
    <source>
        <strain evidence="7 8">C5-26</strain>
    </source>
</reference>